<dbReference type="PROSITE" id="PS00887">
    <property type="entry name" value="ILVD_EDD_2"/>
    <property type="match status" value="1"/>
</dbReference>
<evidence type="ECO:0000256" key="11">
    <source>
        <dbReference type="ARBA" id="ARBA00029304"/>
    </source>
</evidence>
<feature type="domain" description="Dihydroxy-acid/6-phosphogluconate dehydratase N-terminal" evidence="16">
    <location>
        <begin position="35"/>
        <end position="351"/>
    </location>
</feature>
<comment type="cofactor">
    <cofactor evidence="15">
        <name>[2Fe-2S] cluster</name>
        <dbReference type="ChEBI" id="CHEBI:190135"/>
    </cofactor>
    <text evidence="15">Binds 1 [2Fe-2S] cluster per subunit. This cluster acts as a Lewis acid cofactor.</text>
</comment>
<accession>A0A2A7S0T9</accession>
<feature type="binding site" evidence="15">
    <location>
        <position position="108"/>
    </location>
    <ligand>
        <name>[2Fe-2S] cluster</name>
        <dbReference type="ChEBI" id="CHEBI:190135"/>
    </ligand>
</feature>
<dbReference type="GO" id="GO:0009099">
    <property type="term" value="P:L-valine biosynthetic process"/>
    <property type="evidence" value="ECO:0007669"/>
    <property type="project" value="UniProtKB-UniRule"/>
</dbReference>
<keyword evidence="7 15" id="KW-0408">Iron</keyword>
<comment type="caution">
    <text evidence="15">Lacks conserved residue(s) required for the propagation of feature annotation.</text>
</comment>
<dbReference type="Pfam" id="PF00920">
    <property type="entry name" value="ILVD_EDD_N"/>
    <property type="match status" value="1"/>
</dbReference>
<evidence type="ECO:0000259" key="17">
    <source>
        <dbReference type="Pfam" id="PF24877"/>
    </source>
</evidence>
<keyword evidence="9 15" id="KW-0456">Lyase</keyword>
<comment type="similarity">
    <text evidence="2 15">Belongs to the IlvD/Edd family.</text>
</comment>
<keyword evidence="8 15" id="KW-0411">Iron-sulfur</keyword>
<dbReference type="EMBL" id="PDDY01000004">
    <property type="protein sequence ID" value="PEH37191.1"/>
    <property type="molecule type" value="Genomic_DNA"/>
</dbReference>
<dbReference type="GO" id="GO:0009097">
    <property type="term" value="P:isoleucine biosynthetic process"/>
    <property type="evidence" value="ECO:0007669"/>
    <property type="project" value="UniProtKB-UniRule"/>
</dbReference>
<dbReference type="RefSeq" id="WP_098153677.1">
    <property type="nucleotide sequence ID" value="NZ_CADEQB010000011.1"/>
</dbReference>
<evidence type="ECO:0000256" key="9">
    <source>
        <dbReference type="ARBA" id="ARBA00023239"/>
    </source>
</evidence>
<comment type="subunit">
    <text evidence="15">Homodimer.</text>
</comment>
<protein>
    <recommendedName>
        <fullName evidence="14 15">Dihydroxy-acid dehydratase</fullName>
        <shortName evidence="15">DAD</shortName>
        <ecNumber evidence="14 15">4.2.1.9</ecNumber>
    </recommendedName>
</protein>
<dbReference type="NCBIfam" id="NF002068">
    <property type="entry name" value="PRK00911.1"/>
    <property type="match status" value="1"/>
</dbReference>
<comment type="catalytic activity">
    <reaction evidence="11">
        <text>(2R)-2,3-dihydroxy-3-methylbutanoate = 3-methyl-2-oxobutanoate + H2O</text>
        <dbReference type="Rhea" id="RHEA:24809"/>
        <dbReference type="ChEBI" id="CHEBI:11851"/>
        <dbReference type="ChEBI" id="CHEBI:15377"/>
        <dbReference type="ChEBI" id="CHEBI:49072"/>
        <dbReference type="EC" id="4.2.1.9"/>
    </reaction>
    <physiologicalReaction direction="left-to-right" evidence="11">
        <dbReference type="Rhea" id="RHEA:24810"/>
    </physiologicalReaction>
</comment>
<evidence type="ECO:0000256" key="12">
    <source>
        <dbReference type="ARBA" id="ARBA00029436"/>
    </source>
</evidence>
<dbReference type="UniPathway" id="UPA00047">
    <property type="reaction ID" value="UER00057"/>
</dbReference>
<evidence type="ECO:0000256" key="7">
    <source>
        <dbReference type="ARBA" id="ARBA00023004"/>
    </source>
</evidence>
<sequence>MSYNRRSKNITQGVARSPNRSMYYALGYQQADFDKPMIGIANGHSTITPCNAGLQRLSDAAVEAVKAAGANPQIFGTPTISDGMSMGTEGMKYSLVSREVIADCIETCVQGQWMDGVVVVGGCDKNMPGGMIALARLNVPGIYVYGGTIRPGNWKGQDLTIVSAFEAVGEFTAGRMSQEDFDGIERNACPSTGSCGGMYTANTMSSSFEALGMALPYSSTMANPDQEKVDSAAESARVLVEAVKRDLKPRDIITRESIENAVSVIMATGGSTNAVLHFLAIAHAAEIDWSIDDFERIRRRVPVICDLKPSGRYVATDLHRAGGIPQVMRILLDAGLLHGECLTITGQTVAETLREVPSVPRADQQVIFPIDQALYREGHLAILKGNLAEDGAVAKISGLKNPVITGPARVFDDEQSALQAILEDRIRAGDVVVLRYLGPQGGPGMPEMLAPTSAIIGKGLGESVGLITDGRFSGGTWGMVVGHVAPEAFAGGTIALVQEGDSITIDAHRLLLQLNVDDAELARRRAAWQRPAPRYTRGVLAKYAALALPANRGAVTG</sequence>
<comment type="catalytic activity">
    <reaction evidence="15">
        <text>(2R,3R)-2,3-dihydroxy-3-methylpentanoate = (S)-3-methyl-2-oxopentanoate + H2O</text>
        <dbReference type="Rhea" id="RHEA:27694"/>
        <dbReference type="ChEBI" id="CHEBI:15377"/>
        <dbReference type="ChEBI" id="CHEBI:35146"/>
        <dbReference type="ChEBI" id="CHEBI:49258"/>
        <dbReference type="EC" id="4.2.1.9"/>
    </reaction>
</comment>
<dbReference type="PANTHER" id="PTHR21000">
    <property type="entry name" value="DIHYDROXY-ACID DEHYDRATASE DAD"/>
    <property type="match status" value="1"/>
</dbReference>
<proteinExistence type="inferred from homology"/>
<keyword evidence="10 15" id="KW-0100">Branched-chain amino acid biosynthesis</keyword>
<dbReference type="InterPro" id="IPR020558">
    <property type="entry name" value="DiOHA_6PGluconate_deHydtase_CS"/>
</dbReference>
<dbReference type="FunFam" id="3.50.30.80:FF:000001">
    <property type="entry name" value="Dihydroxy-acid dehydratase"/>
    <property type="match status" value="1"/>
</dbReference>
<feature type="modified residue" description="N6-carboxylysine" evidence="15">
    <location>
        <position position="125"/>
    </location>
</feature>
<evidence type="ECO:0000256" key="2">
    <source>
        <dbReference type="ARBA" id="ARBA00006486"/>
    </source>
</evidence>
<dbReference type="InterPro" id="IPR056740">
    <property type="entry name" value="ILV_EDD_C"/>
</dbReference>
<keyword evidence="6 15" id="KW-0460">Magnesium</keyword>
<comment type="pathway">
    <text evidence="13 15">Amino-acid biosynthesis; L-isoleucine biosynthesis; L-isoleucine from 2-oxobutanoate: step 3/4.</text>
</comment>
<evidence type="ECO:0000256" key="13">
    <source>
        <dbReference type="ARBA" id="ARBA00029437"/>
    </source>
</evidence>
<keyword evidence="4 15" id="KW-0001">2Fe-2S</keyword>
<keyword evidence="5 15" id="KW-0479">Metal-binding</keyword>
<dbReference type="UniPathway" id="UPA00049">
    <property type="reaction ID" value="UER00061"/>
</dbReference>
<feature type="binding site" evidence="15">
    <location>
        <position position="82"/>
    </location>
    <ligand>
        <name>Mg(2+)</name>
        <dbReference type="ChEBI" id="CHEBI:18420"/>
    </ligand>
</feature>
<dbReference type="PROSITE" id="PS00886">
    <property type="entry name" value="ILVD_EDD_1"/>
    <property type="match status" value="1"/>
</dbReference>
<gene>
    <name evidence="15 18" type="primary">ilvD</name>
    <name evidence="18" type="ORF">CRM94_21785</name>
</gene>
<evidence type="ECO:0000256" key="10">
    <source>
        <dbReference type="ARBA" id="ARBA00023304"/>
    </source>
</evidence>
<comment type="function">
    <text evidence="15">Functions in the biosynthesis of branched-chain amino acids. Catalyzes the dehydration of (2R,3R)-2,3-dihydroxy-3-methylpentanoate (2,3-dihydroxy-3-methylvalerate) into 2-oxo-3-methylpentanoate (2-oxo-3-methylvalerate) and of (2R)-2,3-dihydroxy-3-methylbutanoate (2,3-dihydroxyisovalerate) into 2-oxo-3-methylbutanoate (2-oxoisovalerate), the penultimate precursor to L-isoleucine and L-valine, respectively.</text>
</comment>
<comment type="caution">
    <text evidence="18">The sequence shown here is derived from an EMBL/GenBank/DDBJ whole genome shotgun (WGS) entry which is preliminary data.</text>
</comment>
<dbReference type="EC" id="4.2.1.9" evidence="14 15"/>
<evidence type="ECO:0000256" key="4">
    <source>
        <dbReference type="ARBA" id="ARBA00022714"/>
    </source>
</evidence>
<dbReference type="PANTHER" id="PTHR21000:SF5">
    <property type="entry name" value="DIHYDROXY-ACID DEHYDRATASE, MITOCHONDRIAL"/>
    <property type="match status" value="1"/>
</dbReference>
<organism evidence="18 19">
    <name type="scientific">Burkholderia gladioli</name>
    <name type="common">Pseudomonas marginata</name>
    <name type="synonym">Phytomonas marginata</name>
    <dbReference type="NCBI Taxonomy" id="28095"/>
    <lineage>
        <taxon>Bacteria</taxon>
        <taxon>Pseudomonadati</taxon>
        <taxon>Pseudomonadota</taxon>
        <taxon>Betaproteobacteria</taxon>
        <taxon>Burkholderiales</taxon>
        <taxon>Burkholderiaceae</taxon>
        <taxon>Burkholderia</taxon>
    </lineage>
</organism>
<feature type="active site" description="Proton acceptor" evidence="15">
    <location>
        <position position="473"/>
    </location>
</feature>
<dbReference type="GO" id="GO:0051537">
    <property type="term" value="F:2 iron, 2 sulfur cluster binding"/>
    <property type="evidence" value="ECO:0007669"/>
    <property type="project" value="UniProtKB-UniRule"/>
</dbReference>
<dbReference type="HAMAP" id="MF_00012">
    <property type="entry name" value="IlvD"/>
    <property type="match status" value="1"/>
</dbReference>
<name>A0A2A7S0T9_BURGA</name>
<dbReference type="InterPro" id="IPR042096">
    <property type="entry name" value="Dihydro-acid_dehy_C"/>
</dbReference>
<evidence type="ECO:0000256" key="6">
    <source>
        <dbReference type="ARBA" id="ARBA00022842"/>
    </source>
</evidence>
<dbReference type="SUPFAM" id="SSF52016">
    <property type="entry name" value="LeuD/IlvD-like"/>
    <property type="match status" value="1"/>
</dbReference>
<evidence type="ECO:0000313" key="18">
    <source>
        <dbReference type="EMBL" id="PEH37191.1"/>
    </source>
</evidence>
<dbReference type="GO" id="GO:0000287">
    <property type="term" value="F:magnesium ion binding"/>
    <property type="evidence" value="ECO:0007669"/>
    <property type="project" value="UniProtKB-UniRule"/>
</dbReference>
<feature type="binding site" evidence="15">
    <location>
        <position position="447"/>
    </location>
    <ligand>
        <name>Mg(2+)</name>
        <dbReference type="ChEBI" id="CHEBI:18420"/>
    </ligand>
</feature>
<evidence type="ECO:0000256" key="8">
    <source>
        <dbReference type="ARBA" id="ARBA00023014"/>
    </source>
</evidence>
<dbReference type="NCBIfam" id="TIGR00110">
    <property type="entry name" value="ilvD"/>
    <property type="match status" value="1"/>
</dbReference>
<feature type="binding site" description="via carbamate group" evidence="15">
    <location>
        <position position="125"/>
    </location>
    <ligand>
        <name>Mg(2+)</name>
        <dbReference type="ChEBI" id="CHEBI:18420"/>
    </ligand>
</feature>
<evidence type="ECO:0000256" key="14">
    <source>
        <dbReference type="ARBA" id="ARBA00029490"/>
    </source>
</evidence>
<keyword evidence="3 15" id="KW-0028">Amino-acid biosynthesis</keyword>
<evidence type="ECO:0000313" key="19">
    <source>
        <dbReference type="Proteomes" id="UP000220629"/>
    </source>
</evidence>
<evidence type="ECO:0000256" key="1">
    <source>
        <dbReference type="ARBA" id="ARBA00001946"/>
    </source>
</evidence>
<comment type="pathway">
    <text evidence="12 15">Amino-acid biosynthesis; L-valine biosynthesis; L-valine from pyruvate: step 3/4.</text>
</comment>
<dbReference type="SUPFAM" id="SSF143975">
    <property type="entry name" value="IlvD/EDD N-terminal domain-like"/>
    <property type="match status" value="1"/>
</dbReference>
<dbReference type="AlphaFoldDB" id="A0A2A7S0T9"/>
<dbReference type="Gene3D" id="3.50.30.80">
    <property type="entry name" value="IlvD/EDD C-terminal domain-like"/>
    <property type="match status" value="1"/>
</dbReference>
<evidence type="ECO:0000256" key="15">
    <source>
        <dbReference type="HAMAP-Rule" id="MF_00012"/>
    </source>
</evidence>
<comment type="cofactor">
    <cofactor evidence="1 15">
        <name>Mg(2+)</name>
        <dbReference type="ChEBI" id="CHEBI:18420"/>
    </cofactor>
</comment>
<feature type="domain" description="Dihydroxy-acid/6-phosphogluconate dehydratase C-terminal" evidence="17">
    <location>
        <begin position="365"/>
        <end position="554"/>
    </location>
</feature>
<dbReference type="InterPro" id="IPR050165">
    <property type="entry name" value="DHAD_IlvD/Edd"/>
</dbReference>
<dbReference type="InterPro" id="IPR004404">
    <property type="entry name" value="DihydroxyA_deHydtase"/>
</dbReference>
<evidence type="ECO:0000256" key="3">
    <source>
        <dbReference type="ARBA" id="ARBA00022605"/>
    </source>
</evidence>
<dbReference type="InterPro" id="IPR037237">
    <property type="entry name" value="IlvD/EDD_N"/>
</dbReference>
<dbReference type="Pfam" id="PF24877">
    <property type="entry name" value="ILV_EDD_C"/>
    <property type="match status" value="1"/>
</dbReference>
<evidence type="ECO:0000259" key="16">
    <source>
        <dbReference type="Pfam" id="PF00920"/>
    </source>
</evidence>
<reference evidence="19" key="1">
    <citation type="submission" date="2017-09" db="EMBL/GenBank/DDBJ databases">
        <title>FDA dAtabase for Regulatory Grade micrObial Sequences (FDA-ARGOS): Supporting development and validation of Infectious Disease Dx tests.</title>
        <authorList>
            <person name="Minogue T."/>
            <person name="Wolcott M."/>
            <person name="Wasieloski L."/>
            <person name="Aguilar W."/>
            <person name="Moore D."/>
            <person name="Tallon L."/>
            <person name="Sadzewicz L."/>
            <person name="Ott S."/>
            <person name="Zhao X."/>
            <person name="Nagaraj S."/>
            <person name="Vavikolanu K."/>
            <person name="Aluvathingal J."/>
            <person name="Nadendla S."/>
            <person name="Sichtig H."/>
        </authorList>
    </citation>
    <scope>NUCLEOTIDE SEQUENCE [LARGE SCALE GENOMIC DNA]</scope>
    <source>
        <strain evidence="19">FDAARGOS_390</strain>
    </source>
</reference>
<dbReference type="InterPro" id="IPR000581">
    <property type="entry name" value="ILV_EDD_N"/>
</dbReference>
<feature type="binding site" evidence="15">
    <location>
        <position position="124"/>
    </location>
    <ligand>
        <name>Mg(2+)</name>
        <dbReference type="ChEBI" id="CHEBI:18420"/>
    </ligand>
</feature>
<dbReference type="Proteomes" id="UP000220629">
    <property type="component" value="Unassembled WGS sequence"/>
</dbReference>
<feature type="binding site" evidence="15">
    <location>
        <position position="50"/>
    </location>
    <ligand>
        <name>[2Fe-2S] cluster</name>
        <dbReference type="ChEBI" id="CHEBI:190135"/>
    </ligand>
</feature>
<dbReference type="GO" id="GO:0004160">
    <property type="term" value="F:dihydroxy-acid dehydratase activity"/>
    <property type="evidence" value="ECO:0007669"/>
    <property type="project" value="UniProtKB-UniRule"/>
</dbReference>
<evidence type="ECO:0000256" key="5">
    <source>
        <dbReference type="ARBA" id="ARBA00022723"/>
    </source>
</evidence>